<evidence type="ECO:0000313" key="4">
    <source>
        <dbReference type="Proteomes" id="UP000003571"/>
    </source>
</evidence>
<dbReference type="STRING" id="907348.TresaDRAFT_0409"/>
<dbReference type="eggNOG" id="COG0438">
    <property type="taxonomic scope" value="Bacteria"/>
</dbReference>
<keyword evidence="1 3" id="KW-0808">Transferase</keyword>
<dbReference type="CDD" id="cd03809">
    <property type="entry name" value="GT4_MtfB-like"/>
    <property type="match status" value="1"/>
</dbReference>
<dbReference type="PATRIC" id="fig|907348.3.peg.2162"/>
<proteinExistence type="predicted"/>
<dbReference type="PANTHER" id="PTHR46401">
    <property type="entry name" value="GLYCOSYLTRANSFERASE WBBK-RELATED"/>
    <property type="match status" value="1"/>
</dbReference>
<dbReference type="Proteomes" id="UP000003571">
    <property type="component" value="Unassembled WGS sequence"/>
</dbReference>
<evidence type="ECO:0000259" key="2">
    <source>
        <dbReference type="Pfam" id="PF00534"/>
    </source>
</evidence>
<dbReference type="AlphaFoldDB" id="H7EMI7"/>
<evidence type="ECO:0000313" key="3">
    <source>
        <dbReference type="EMBL" id="EIC01272.1"/>
    </source>
</evidence>
<name>H7EMI7_9SPIR</name>
<dbReference type="EMBL" id="AGRW01000051">
    <property type="protein sequence ID" value="EIC01272.1"/>
    <property type="molecule type" value="Genomic_DNA"/>
</dbReference>
<dbReference type="Pfam" id="PF00534">
    <property type="entry name" value="Glycos_transf_1"/>
    <property type="match status" value="1"/>
</dbReference>
<reference evidence="3 4" key="1">
    <citation type="submission" date="2011-09" db="EMBL/GenBank/DDBJ databases">
        <title>The draft genome of Treponema saccharophilum DSM 2985.</title>
        <authorList>
            <consortium name="US DOE Joint Genome Institute (JGI-PGF)"/>
            <person name="Lucas S."/>
            <person name="Copeland A."/>
            <person name="Lapidus A."/>
            <person name="Glavina del Rio T."/>
            <person name="Dalin E."/>
            <person name="Tice H."/>
            <person name="Bruce D."/>
            <person name="Goodwin L."/>
            <person name="Pitluck S."/>
            <person name="Peters L."/>
            <person name="Kyrpides N."/>
            <person name="Mavromatis K."/>
            <person name="Ivanova N."/>
            <person name="Markowitz V."/>
            <person name="Cheng J.-F."/>
            <person name="Hugenholtz P."/>
            <person name="Woyke T."/>
            <person name="Wu D."/>
            <person name="Gronow S."/>
            <person name="Wellnitz S."/>
            <person name="Brambilla E."/>
            <person name="Klenk H.-P."/>
            <person name="Eisen J.A."/>
        </authorList>
    </citation>
    <scope>NUCLEOTIDE SEQUENCE [LARGE SCALE GENOMIC DNA]</scope>
    <source>
        <strain evidence="3 4">DSM 2985</strain>
    </source>
</reference>
<sequence length="365" mass="40932">MLKIAIDCRMIGSGGIGSYISELVPWLLEEHECLLIGTHEQCMDFVRMKNVEFCFCDVKPFSFDEMFMFPKEVLEKIHQYDFFFTPYCNIPGGIRIPVFSTIHDVVFLDVPSLTGFLGRLGRKFFYQRAINLSEEIFTVSEFSASRIRANLRCTKPISITYNAAPSFLSKDDGTEKTEKTGTILFVGNIKKHKGLKTLLDAFVLAVREGFQKKLLIVGNAENFRTGDEETVARLRELSAELEGKIEFTGKVSNEQIKQLYKEADFLVQPSLYEGFGMPPLEAMTVGTPAIVSDIPVFKEIYDGFPVTFFKVSDPRDLADKMLAFKGAAAPVPESLAGKYSYKVSAEKIAGAMERSAEGKKTAERD</sequence>
<gene>
    <name evidence="3" type="ORF">TresaDRAFT_0409</name>
</gene>
<accession>H7EMI7</accession>
<evidence type="ECO:0000256" key="1">
    <source>
        <dbReference type="ARBA" id="ARBA00022679"/>
    </source>
</evidence>
<dbReference type="Gene3D" id="3.40.50.2000">
    <property type="entry name" value="Glycogen Phosphorylase B"/>
    <property type="match status" value="2"/>
</dbReference>
<dbReference type="InterPro" id="IPR001296">
    <property type="entry name" value="Glyco_trans_1"/>
</dbReference>
<protein>
    <submittedName>
        <fullName evidence="3">Glycosyl transferase group 1</fullName>
    </submittedName>
</protein>
<feature type="domain" description="Glycosyl transferase family 1" evidence="2">
    <location>
        <begin position="174"/>
        <end position="322"/>
    </location>
</feature>
<dbReference type="PANTHER" id="PTHR46401:SF2">
    <property type="entry name" value="GLYCOSYLTRANSFERASE WBBK-RELATED"/>
    <property type="match status" value="1"/>
</dbReference>
<dbReference type="SUPFAM" id="SSF53756">
    <property type="entry name" value="UDP-Glycosyltransferase/glycogen phosphorylase"/>
    <property type="match status" value="1"/>
</dbReference>
<dbReference type="GO" id="GO:0016757">
    <property type="term" value="F:glycosyltransferase activity"/>
    <property type="evidence" value="ECO:0007669"/>
    <property type="project" value="InterPro"/>
</dbReference>
<keyword evidence="4" id="KW-1185">Reference proteome</keyword>
<dbReference type="RefSeq" id="WP_002705538.1">
    <property type="nucleotide sequence ID" value="NZ_AGRW01000051.1"/>
</dbReference>
<comment type="caution">
    <text evidence="3">The sequence shown here is derived from an EMBL/GenBank/DDBJ whole genome shotgun (WGS) entry which is preliminary data.</text>
</comment>
<organism evidence="3 4">
    <name type="scientific">Treponema saccharophilum DSM 2985</name>
    <dbReference type="NCBI Taxonomy" id="907348"/>
    <lineage>
        <taxon>Bacteria</taxon>
        <taxon>Pseudomonadati</taxon>
        <taxon>Spirochaetota</taxon>
        <taxon>Spirochaetia</taxon>
        <taxon>Spirochaetales</taxon>
        <taxon>Treponemataceae</taxon>
        <taxon>Treponema</taxon>
    </lineage>
</organism>